<keyword evidence="1" id="KW-0233">DNA recombination</keyword>
<dbReference type="STRING" id="31234.E3MWC4"/>
<keyword evidence="1" id="KW-0227">DNA damage</keyword>
<feature type="region of interest" description="Disordered" evidence="2">
    <location>
        <begin position="109"/>
        <end position="255"/>
    </location>
</feature>
<evidence type="ECO:0000256" key="1">
    <source>
        <dbReference type="RuleBase" id="RU363044"/>
    </source>
</evidence>
<proteinExistence type="inferred from homology"/>
<comment type="cofactor">
    <cofactor evidence="1">
        <name>Mg(2+)</name>
        <dbReference type="ChEBI" id="CHEBI:18420"/>
    </cofactor>
</comment>
<dbReference type="GO" id="GO:0043139">
    <property type="term" value="F:5'-3' DNA helicase activity"/>
    <property type="evidence" value="ECO:0007669"/>
    <property type="project" value="UniProtKB-EC"/>
</dbReference>
<evidence type="ECO:0000259" key="4">
    <source>
        <dbReference type="Pfam" id="PF14214"/>
    </source>
</evidence>
<feature type="compositionally biased region" description="Basic residues" evidence="2">
    <location>
        <begin position="138"/>
        <end position="147"/>
    </location>
</feature>
<organism evidence="7">
    <name type="scientific">Caenorhabditis remanei</name>
    <name type="common">Caenorhabditis vulgaris</name>
    <dbReference type="NCBI Taxonomy" id="31234"/>
    <lineage>
        <taxon>Eukaryota</taxon>
        <taxon>Metazoa</taxon>
        <taxon>Ecdysozoa</taxon>
        <taxon>Nematoda</taxon>
        <taxon>Chromadorea</taxon>
        <taxon>Rhabditida</taxon>
        <taxon>Rhabditina</taxon>
        <taxon>Rhabditomorpha</taxon>
        <taxon>Rhabditoidea</taxon>
        <taxon>Rhabditidae</taxon>
        <taxon>Peloderinae</taxon>
        <taxon>Caenorhabditis</taxon>
    </lineage>
</organism>
<feature type="domain" description="DNA helicase Pif1-like 2B" evidence="5">
    <location>
        <begin position="1504"/>
        <end position="1547"/>
    </location>
</feature>
<evidence type="ECO:0000313" key="7">
    <source>
        <dbReference type="Proteomes" id="UP000008281"/>
    </source>
</evidence>
<dbReference type="OMA" id="AVWLQNM"/>
<dbReference type="EC" id="5.6.2.3" evidence="1"/>
<dbReference type="GO" id="GO:0000723">
    <property type="term" value="P:telomere maintenance"/>
    <property type="evidence" value="ECO:0007669"/>
    <property type="project" value="InterPro"/>
</dbReference>
<feature type="domain" description="Helitron helicase-like" evidence="4">
    <location>
        <begin position="578"/>
        <end position="756"/>
    </location>
</feature>
<dbReference type="Pfam" id="PF05970">
    <property type="entry name" value="PIF1"/>
    <property type="match status" value="1"/>
</dbReference>
<evidence type="ECO:0000259" key="5">
    <source>
        <dbReference type="Pfam" id="PF21530"/>
    </source>
</evidence>
<keyword evidence="7" id="KW-1185">Reference proteome</keyword>
<dbReference type="PANTHER" id="PTHR10492:SF57">
    <property type="entry name" value="ATP-DEPENDENT DNA HELICASE"/>
    <property type="match status" value="1"/>
</dbReference>
<dbReference type="GO" id="GO:0016887">
    <property type="term" value="F:ATP hydrolysis activity"/>
    <property type="evidence" value="ECO:0007669"/>
    <property type="project" value="RHEA"/>
</dbReference>
<feature type="compositionally biased region" description="Polar residues" evidence="2">
    <location>
        <begin position="1"/>
        <end position="14"/>
    </location>
</feature>
<comment type="catalytic activity">
    <reaction evidence="1">
        <text>ATP + H2O = ADP + phosphate + H(+)</text>
        <dbReference type="Rhea" id="RHEA:13065"/>
        <dbReference type="ChEBI" id="CHEBI:15377"/>
        <dbReference type="ChEBI" id="CHEBI:15378"/>
        <dbReference type="ChEBI" id="CHEBI:30616"/>
        <dbReference type="ChEBI" id="CHEBI:43474"/>
        <dbReference type="ChEBI" id="CHEBI:456216"/>
        <dbReference type="EC" id="5.6.2.3"/>
    </reaction>
</comment>
<protein>
    <recommendedName>
        <fullName evidence="1">ATP-dependent DNA helicase</fullName>
        <ecNumber evidence="1">5.6.2.3</ecNumber>
    </recommendedName>
</protein>
<dbReference type="InParanoid" id="E3MWC4"/>
<feature type="compositionally biased region" description="Basic and acidic residues" evidence="2">
    <location>
        <begin position="205"/>
        <end position="248"/>
    </location>
</feature>
<feature type="compositionally biased region" description="Polar residues" evidence="2">
    <location>
        <begin position="30"/>
        <end position="40"/>
    </location>
</feature>
<accession>E3MWC4</accession>
<dbReference type="InterPro" id="IPR010285">
    <property type="entry name" value="DNA_helicase_pif1-like_DEAD"/>
</dbReference>
<keyword evidence="1" id="KW-0067">ATP-binding</keyword>
<evidence type="ECO:0000313" key="6">
    <source>
        <dbReference type="EMBL" id="EFP10512.1"/>
    </source>
</evidence>
<reference evidence="6" key="1">
    <citation type="submission" date="2007-07" db="EMBL/GenBank/DDBJ databases">
        <title>PCAP assembly of the Caenorhabditis remanei genome.</title>
        <authorList>
            <consortium name="The Caenorhabditis remanei Sequencing Consortium"/>
            <person name="Wilson R.K."/>
        </authorList>
    </citation>
    <scope>NUCLEOTIDE SEQUENCE [LARGE SCALE GENOMIC DNA]</scope>
    <source>
        <strain evidence="6">PB4641</strain>
    </source>
</reference>
<dbReference type="CDD" id="cd18809">
    <property type="entry name" value="SF1_C_RecD"/>
    <property type="match status" value="1"/>
</dbReference>
<keyword evidence="1" id="KW-0347">Helicase</keyword>
<comment type="similarity">
    <text evidence="1">Belongs to the helicase family.</text>
</comment>
<keyword evidence="1" id="KW-0547">Nucleotide-binding</keyword>
<dbReference type="Pfam" id="PF14214">
    <property type="entry name" value="Helitron_like_N"/>
    <property type="match status" value="1"/>
</dbReference>
<feature type="region of interest" description="Disordered" evidence="2">
    <location>
        <begin position="1"/>
        <end position="68"/>
    </location>
</feature>
<evidence type="ECO:0000259" key="3">
    <source>
        <dbReference type="Pfam" id="PF05970"/>
    </source>
</evidence>
<name>E3MWC4_CAERE</name>
<keyword evidence="1" id="KW-0234">DNA repair</keyword>
<dbReference type="InterPro" id="IPR025476">
    <property type="entry name" value="Helitron_helicase-like"/>
</dbReference>
<dbReference type="InterPro" id="IPR049163">
    <property type="entry name" value="Pif1-like_2B_dom"/>
</dbReference>
<dbReference type="OrthoDB" id="5864836at2759"/>
<dbReference type="InterPro" id="IPR027417">
    <property type="entry name" value="P-loop_NTPase"/>
</dbReference>
<evidence type="ECO:0000256" key="2">
    <source>
        <dbReference type="SAM" id="MobiDB-lite"/>
    </source>
</evidence>
<dbReference type="GO" id="GO:0005524">
    <property type="term" value="F:ATP binding"/>
    <property type="evidence" value="ECO:0007669"/>
    <property type="project" value="UniProtKB-KW"/>
</dbReference>
<dbReference type="Pfam" id="PF21530">
    <property type="entry name" value="Pif1_2B_dom"/>
    <property type="match status" value="1"/>
</dbReference>
<feature type="compositionally biased region" description="Basic and acidic residues" evidence="2">
    <location>
        <begin position="148"/>
        <end position="188"/>
    </location>
</feature>
<dbReference type="eggNOG" id="KOG0987">
    <property type="taxonomic scope" value="Eukaryota"/>
</dbReference>
<gene>
    <name evidence="6" type="ORF">CRE_29062</name>
</gene>
<dbReference type="Gene3D" id="3.40.50.300">
    <property type="entry name" value="P-loop containing nucleotide triphosphate hydrolases"/>
    <property type="match status" value="1"/>
</dbReference>
<dbReference type="Proteomes" id="UP000008281">
    <property type="component" value="Unassembled WGS sequence"/>
</dbReference>
<sequence length="2194" mass="249116">MSQLFSSSHLSVPGQNDFDGIEETRIMPQASPTTVPQNTIDGIEDTQLMSQDSPTPDNMTGPSRSGVIDGIEDTQLMSQDSLTLDDMTGPSRSGVIDGIEDTQLMSQDSPALDDMASSSRSGVIDDIEDTQIMSQGSVRKRDKKKQRRLTEATRIADKRKSETQETRDLRLQKEARHSAFRRSQECRQMRANRVESMAQRMLSKRSQETSDEKEIRNQSEKDRATKRRSGESLEVKDKRRKTEADRQIAARSKASTAQMLAIKAADRARKRKRSNVFLGIAATDDRPDTHYCGRMDNECTFCGAFYFKCETTTKGEFTACCMSGAVKIEQKDIPHDLKKLFLANKDFKDQNLWKESKNFIENIRQYNNSLAMACMKADVQLPTGGPYCYRIHKQVYHLIGDLHPGVGQPRNFAQVFIMDTEQAAAELAGRDMNSSCSKELFEKLISVLKENHPHAKSFQMMYEVENEEKEKASLEKRPERNITMTFETRSQDDHRRYQESTANEVAVVYVGDSDEIPGKRGTTVYQRSGNINSIQLTDPNCDPMTYPLLFPTGQFGWHPNIAYTKSRGKRQRVTMREFYAYGLHVRKKFSPLFRSRKLFQQYVVDIWTRVEQNSLNFIRNNQSLLHVESLSGLQDYVVGEEKGPVGIRITLPASFTGSPRDMISKYQDSMAMVARLGKPDYFMTVTSNPKWSEIQECLFPGQTALDRPDLVTRVFDIKITEIQNDLFKRRVLGEVSAYIYVIEFQKRGLPHMHMLIIMKPGSKPRTAADVDRIISAEIPDKDANPVLHELVTTLMMHRPCGVHNPKSPCMQKNGSCDKKFPKEFRDTTSTDNDGFSLYRRRDDGRCVEYQIDGQVVPLTNQSVVPYPPWFLTKYKCHINLEVCGAVSAVKYIFKYVYKGTTRAAVLIRVVDGKETEVVDEIKQYLDTRFVCAPEAVHHLFKFPMSYRSCKVLQLAVHLPEDQNIIFQRGDEAQAVNRAQSRNTKLTAWFVINKKCQEAVLPDGSFPQTLKDSRQFFYHEMPEHFTFNTSTTTWQPRKTMETSLGRMYFISPKNRERYALRQLLLYTKGATSFDDLRTVQGKKLDTFVEAARASGYLSDDTMYEQTLSEAAGFHSAAQLRGLFVMLLLFENINNPEELWNKFLKDLSEDFEHQGYSPKEAESLAYHDMKDRMEAMNGDIKQWINKDYQPVASATHFVDLKECEKKGEEMKSLLNAEQSEAVKAILDALDFGGLFFIDGPGGSGKTFVYNCLANIIMGKGKTILPMAWVGIAAALLPNGRTVASICKLNINDFCKSSTMKPNSALAKHLGSVSMILWDEAPMSPKAALETVDKLFREITGNDYPFGGKVVVLGGDFRQVLPVVDNGRSDDQIANCIKKSFLWNHFQVFHLKTNMRLTGDALDWKNELLDIGDGKIGAPVTGEMPIPDGLESHGDLAEEVFGDLLASGDVEKLAKVAILTPRNKEALEVNNSVLDKMPGELRSYTSLDEITHKDGGEINDSLNFTTEFLNQMTPSGMPPHLLRLKKGAIVMLLRNLDVKNSLCNGTRLVVDDMGARVLQCKFINGPRQGQMVFIPKIKLNYEKGLPFIMSRLQFPIRLSFAMTINKSQGQTFEKIGLKVDEPIFSHGQLYVALSRTTSMDGIRIESASGKVNNIVYEETPDARSARQDQMRAELLDSRMFESDGISDFGIRKKCGLITSMLECGNTNDEKHEMVAALRRYQLIVGAATRNSFQSFRGGPDYDGNVISLVMNEYHRYLDYVKQQLDVAQQIMTIFLKDTKKLVNSCATLQLYSTHEKIFNVNLSLFEHILYLISQHTFNPLAIYYADKNQDVSHIQKSLEMLKKKVPLVMNALFNAEPLKRQLREMSQLEVHHDTQTMLNLARELSRIAIERIRIPQTVRENKLNNFSWINAQCRYHDTVDLMRIYPTPASRVKELLGNLFKTQFFADVVIAMPRKSIDVKMKAFYQNQVVTGVTEAIKTHAVISNPRYQNSILDSAVHLNVLYSTLGKNEDLQLLIQPALIGITFACLEEKICVSLVKEDEFITLNTHPQPSPILKENEIRKEANAENRKFSMIVDNDTNGLSIAFHSQLNPNCYDRAPFGFLPARPQGSSTLWKFVLDTVINPNFNVLRRLLRQQTSMPSKTHLGRVEQPGLNAVEQEEVNTETLVVPSRKPWEKRPRPVWTCSIKKSDLILYLVN</sequence>
<dbReference type="GO" id="GO:0006310">
    <property type="term" value="P:DNA recombination"/>
    <property type="evidence" value="ECO:0007669"/>
    <property type="project" value="UniProtKB-KW"/>
</dbReference>
<keyword evidence="1" id="KW-0378">Hydrolase</keyword>
<feature type="compositionally biased region" description="Polar residues" evidence="2">
    <location>
        <begin position="47"/>
        <end position="63"/>
    </location>
</feature>
<dbReference type="EMBL" id="DS268486">
    <property type="protein sequence ID" value="EFP10512.1"/>
    <property type="molecule type" value="Genomic_DNA"/>
</dbReference>
<dbReference type="SUPFAM" id="SSF52540">
    <property type="entry name" value="P-loop containing nucleoside triphosphate hydrolases"/>
    <property type="match status" value="2"/>
</dbReference>
<dbReference type="PANTHER" id="PTHR10492">
    <property type="match status" value="1"/>
</dbReference>
<dbReference type="GO" id="GO:0006281">
    <property type="term" value="P:DNA repair"/>
    <property type="evidence" value="ECO:0007669"/>
    <property type="project" value="UniProtKB-KW"/>
</dbReference>
<dbReference type="HOGENOM" id="CLU_001324_0_3_1"/>
<feature type="domain" description="DNA helicase Pif1-like DEAD-box helicase" evidence="3">
    <location>
        <begin position="1212"/>
        <end position="1414"/>
    </location>
</feature>
<dbReference type="FunFam" id="3.40.50.300:FF:002884">
    <property type="entry name" value="ATP-dependent DNA helicase"/>
    <property type="match status" value="1"/>
</dbReference>